<feature type="transmembrane region" description="Helical" evidence="1">
    <location>
        <begin position="72"/>
        <end position="97"/>
    </location>
</feature>
<name>A0A7X9RMU7_9BIFI</name>
<gene>
    <name evidence="2" type="ORF">HF844_03985</name>
</gene>
<dbReference type="RefSeq" id="WP_168984060.1">
    <property type="nucleotide sequence ID" value="NZ_JABAGI010000003.1"/>
</dbReference>
<proteinExistence type="predicted"/>
<protein>
    <submittedName>
        <fullName evidence="2">Uncharacterized protein</fullName>
    </submittedName>
</protein>
<organism evidence="2 3">
    <name type="scientific">Bifidobacterium thermophilum</name>
    <dbReference type="NCBI Taxonomy" id="33905"/>
    <lineage>
        <taxon>Bacteria</taxon>
        <taxon>Bacillati</taxon>
        <taxon>Actinomycetota</taxon>
        <taxon>Actinomycetes</taxon>
        <taxon>Bifidobacteriales</taxon>
        <taxon>Bifidobacteriaceae</taxon>
        <taxon>Bifidobacterium</taxon>
    </lineage>
</organism>
<comment type="caution">
    <text evidence="2">The sequence shown here is derived from an EMBL/GenBank/DDBJ whole genome shotgun (WGS) entry which is preliminary data.</text>
</comment>
<reference evidence="2 3" key="1">
    <citation type="submission" date="2020-04" db="EMBL/GenBank/DDBJ databases">
        <authorList>
            <person name="Hitch T.C.A."/>
            <person name="Wylensek D."/>
            <person name="Clavel T."/>
        </authorList>
    </citation>
    <scope>NUCLEOTIDE SEQUENCE [LARGE SCALE GENOMIC DNA]</scope>
    <source>
        <strain evidence="2 3">BSM-130-P53-3C</strain>
    </source>
</reference>
<evidence type="ECO:0000256" key="1">
    <source>
        <dbReference type="SAM" id="Phobius"/>
    </source>
</evidence>
<dbReference type="Proteomes" id="UP000588369">
    <property type="component" value="Unassembled WGS sequence"/>
</dbReference>
<accession>A0A7X9RMU7</accession>
<sequence length="119" mass="13219">MAGWPAIAGWWEPNSRTAFRQADVEHVDGLVWTGLPYAGRTSTWRTVDGNTGTFTLPLPRERRLAAWCLFRIPFLVAFALIARPWLLCGAVLLFAAVKGLEGTENTKTYARPVKGSGWD</sequence>
<dbReference type="AlphaFoldDB" id="A0A7X9RMU7"/>
<dbReference type="EMBL" id="JABAGI010000003">
    <property type="protein sequence ID" value="NME61966.1"/>
    <property type="molecule type" value="Genomic_DNA"/>
</dbReference>
<evidence type="ECO:0000313" key="2">
    <source>
        <dbReference type="EMBL" id="NME61966.1"/>
    </source>
</evidence>
<keyword evidence="1" id="KW-0472">Membrane</keyword>
<keyword evidence="1" id="KW-1133">Transmembrane helix</keyword>
<evidence type="ECO:0000313" key="3">
    <source>
        <dbReference type="Proteomes" id="UP000588369"/>
    </source>
</evidence>
<keyword evidence="1" id="KW-0812">Transmembrane</keyword>